<proteinExistence type="predicted"/>
<dbReference type="AlphaFoldDB" id="A0AAV4SWK6"/>
<keyword evidence="2" id="KW-1185">Reference proteome</keyword>
<dbReference type="Proteomes" id="UP001054837">
    <property type="component" value="Unassembled WGS sequence"/>
</dbReference>
<name>A0AAV4SWK6_9ARAC</name>
<feature type="non-terminal residue" evidence="1">
    <location>
        <position position="40"/>
    </location>
</feature>
<gene>
    <name evidence="1" type="ORF">CDAR_382931</name>
</gene>
<sequence>MWRIDRTRCDRPFRGCGIRHATHGLRLGLRGPCIMVISVH</sequence>
<dbReference type="EMBL" id="BPLQ01008216">
    <property type="protein sequence ID" value="GIY35973.1"/>
    <property type="molecule type" value="Genomic_DNA"/>
</dbReference>
<evidence type="ECO:0000313" key="2">
    <source>
        <dbReference type="Proteomes" id="UP001054837"/>
    </source>
</evidence>
<accession>A0AAV4SWK6</accession>
<organism evidence="1 2">
    <name type="scientific">Caerostris darwini</name>
    <dbReference type="NCBI Taxonomy" id="1538125"/>
    <lineage>
        <taxon>Eukaryota</taxon>
        <taxon>Metazoa</taxon>
        <taxon>Ecdysozoa</taxon>
        <taxon>Arthropoda</taxon>
        <taxon>Chelicerata</taxon>
        <taxon>Arachnida</taxon>
        <taxon>Araneae</taxon>
        <taxon>Araneomorphae</taxon>
        <taxon>Entelegynae</taxon>
        <taxon>Araneoidea</taxon>
        <taxon>Araneidae</taxon>
        <taxon>Caerostris</taxon>
    </lineage>
</organism>
<evidence type="ECO:0000313" key="1">
    <source>
        <dbReference type="EMBL" id="GIY35973.1"/>
    </source>
</evidence>
<comment type="caution">
    <text evidence="1">The sequence shown here is derived from an EMBL/GenBank/DDBJ whole genome shotgun (WGS) entry which is preliminary data.</text>
</comment>
<protein>
    <submittedName>
        <fullName evidence="1">Uncharacterized protein</fullName>
    </submittedName>
</protein>
<reference evidence="1 2" key="1">
    <citation type="submission" date="2021-06" db="EMBL/GenBank/DDBJ databases">
        <title>Caerostris darwini draft genome.</title>
        <authorList>
            <person name="Kono N."/>
            <person name="Arakawa K."/>
        </authorList>
    </citation>
    <scope>NUCLEOTIDE SEQUENCE [LARGE SCALE GENOMIC DNA]</scope>
</reference>